<dbReference type="KEGG" id="tad:TRIADDRAFT_54015"/>
<protein>
    <recommendedName>
        <fullName evidence="8">Large ribosomal subunit protein mL44</fullName>
    </recommendedName>
</protein>
<dbReference type="GO" id="GO:0004525">
    <property type="term" value="F:ribonuclease III activity"/>
    <property type="evidence" value="ECO:0007669"/>
    <property type="project" value="InterPro"/>
</dbReference>
<name>B3RQV8_TRIAD</name>
<keyword evidence="3" id="KW-0809">Transit peptide</keyword>
<dbReference type="HOGENOM" id="CLU_058895_1_0_1"/>
<sequence length="366" mass="41649">MAGIFKLIQVGRCSVQLLTCKSLGSTANYNNFQNIINKAVPCRSLASRPIHKRLRKRSSSDQSSGDNLDKFKPRSAYANWNYDAELSAFMKRIQQNVSEDRLRMALTHHSFLHQNDDVNYMDDNDYNTGTGVADFKSVEDVYQSNDRLTILGYNAMRHFVTEYVYVRYPNLKSSHIYDMINFFMNRDGMVNIAHYLGIADLIRSKILLYNPVKTRIISDVFCAIVGAIYMDLGPIEARSFVQDFILVQQYGREFSDIIKIEHPIFMLTAILKMQRMQPLEARLLRESGRATHFPTYVVGAFSGSKLLSEGAGPSIKAAKSAACQEALLNYFQKEFRNAPLPSDHDNYLAEEEIKLDVAKIESSNSI</sequence>
<dbReference type="PANTHER" id="PTHR11207:SF5">
    <property type="entry name" value="LARGE RIBOSOMAL SUBUNIT PROTEIN ML44"/>
    <property type="match status" value="1"/>
</dbReference>
<dbReference type="InterPro" id="IPR014720">
    <property type="entry name" value="dsRBD_dom"/>
</dbReference>
<dbReference type="InterPro" id="IPR044444">
    <property type="entry name" value="Ribosomal_mL44_DSRM_metazoa"/>
</dbReference>
<dbReference type="AlphaFoldDB" id="B3RQV8"/>
<dbReference type="PROSITE" id="PS50137">
    <property type="entry name" value="DS_RBD"/>
    <property type="match status" value="1"/>
</dbReference>
<dbReference type="OMA" id="RHIKRWV"/>
<dbReference type="GO" id="GO:0005762">
    <property type="term" value="C:mitochondrial large ribosomal subunit"/>
    <property type="evidence" value="ECO:0000318"/>
    <property type="project" value="GO_Central"/>
</dbReference>
<evidence type="ECO:0000313" key="12">
    <source>
        <dbReference type="EMBL" id="EDV26773.1"/>
    </source>
</evidence>
<dbReference type="Gene3D" id="3.30.160.20">
    <property type="match status" value="1"/>
</dbReference>
<evidence type="ECO:0000259" key="10">
    <source>
        <dbReference type="PROSITE" id="PS50137"/>
    </source>
</evidence>
<comment type="similarity">
    <text evidence="7">Belongs to the ribonuclease III family. Mitochondrion-specific ribosomal protein mL44 subfamily.</text>
</comment>
<dbReference type="GO" id="GO:0005634">
    <property type="term" value="C:nucleus"/>
    <property type="evidence" value="ECO:0000318"/>
    <property type="project" value="GO_Central"/>
</dbReference>
<dbReference type="SMART" id="SM00358">
    <property type="entry name" value="DSRM"/>
    <property type="match status" value="1"/>
</dbReference>
<evidence type="ECO:0000256" key="9">
    <source>
        <dbReference type="PROSITE-ProRule" id="PRU00266"/>
    </source>
</evidence>
<dbReference type="CTD" id="6751444"/>
<evidence type="ECO:0000313" key="13">
    <source>
        <dbReference type="Proteomes" id="UP000009022"/>
    </source>
</evidence>
<evidence type="ECO:0000256" key="7">
    <source>
        <dbReference type="ARBA" id="ARBA00024034"/>
    </source>
</evidence>
<keyword evidence="5" id="KW-0496">Mitochondrion</keyword>
<proteinExistence type="inferred from homology"/>
<reference evidence="12 13" key="1">
    <citation type="journal article" date="2008" name="Nature">
        <title>The Trichoplax genome and the nature of placozoans.</title>
        <authorList>
            <person name="Srivastava M."/>
            <person name="Begovic E."/>
            <person name="Chapman J."/>
            <person name="Putnam N.H."/>
            <person name="Hellsten U."/>
            <person name="Kawashima T."/>
            <person name="Kuo A."/>
            <person name="Mitros T."/>
            <person name="Salamov A."/>
            <person name="Carpenter M.L."/>
            <person name="Signorovitch A.Y."/>
            <person name="Moreno M.A."/>
            <person name="Kamm K."/>
            <person name="Grimwood J."/>
            <person name="Schmutz J."/>
            <person name="Shapiro H."/>
            <person name="Grigoriev I.V."/>
            <person name="Buss L.W."/>
            <person name="Schierwater B."/>
            <person name="Dellaporta S.L."/>
            <person name="Rokhsar D.S."/>
        </authorList>
    </citation>
    <scope>NUCLEOTIDE SEQUENCE [LARGE SCALE GENOMIC DNA]</scope>
    <source>
        <strain evidence="12 13">Grell-BS-1999</strain>
    </source>
</reference>
<keyword evidence="13" id="KW-1185">Reference proteome</keyword>
<dbReference type="GO" id="GO:0006396">
    <property type="term" value="P:RNA processing"/>
    <property type="evidence" value="ECO:0007669"/>
    <property type="project" value="InterPro"/>
</dbReference>
<dbReference type="PANTHER" id="PTHR11207">
    <property type="entry name" value="RIBONUCLEASE III"/>
    <property type="match status" value="1"/>
</dbReference>
<evidence type="ECO:0000256" key="4">
    <source>
        <dbReference type="ARBA" id="ARBA00022980"/>
    </source>
</evidence>
<dbReference type="EMBL" id="DS985243">
    <property type="protein sequence ID" value="EDV26773.1"/>
    <property type="molecule type" value="Genomic_DNA"/>
</dbReference>
<evidence type="ECO:0000256" key="6">
    <source>
        <dbReference type="ARBA" id="ARBA00023274"/>
    </source>
</evidence>
<feature type="domain" description="RNase III" evidence="11">
    <location>
        <begin position="86"/>
        <end position="233"/>
    </location>
</feature>
<organism evidence="12 13">
    <name type="scientific">Trichoplax adhaerens</name>
    <name type="common">Trichoplax reptans</name>
    <dbReference type="NCBI Taxonomy" id="10228"/>
    <lineage>
        <taxon>Eukaryota</taxon>
        <taxon>Metazoa</taxon>
        <taxon>Placozoa</taxon>
        <taxon>Uniplacotomia</taxon>
        <taxon>Trichoplacea</taxon>
        <taxon>Trichoplacidae</taxon>
        <taxon>Trichoplax</taxon>
    </lineage>
</organism>
<dbReference type="SUPFAM" id="SSF69065">
    <property type="entry name" value="RNase III domain-like"/>
    <property type="match status" value="1"/>
</dbReference>
<evidence type="ECO:0000256" key="1">
    <source>
        <dbReference type="ARBA" id="ARBA00004173"/>
    </source>
</evidence>
<evidence type="ECO:0000256" key="5">
    <source>
        <dbReference type="ARBA" id="ARBA00023128"/>
    </source>
</evidence>
<dbReference type="InterPro" id="IPR044443">
    <property type="entry name" value="Ribosomal_mL44_DSRM_fung"/>
</dbReference>
<dbReference type="FunCoup" id="B3RQV8">
    <property type="interactions" value="1178"/>
</dbReference>
<keyword evidence="2 9" id="KW-0694">RNA-binding</keyword>
<evidence type="ECO:0000259" key="11">
    <source>
        <dbReference type="PROSITE" id="PS50142"/>
    </source>
</evidence>
<dbReference type="InterPro" id="IPR036389">
    <property type="entry name" value="RNase_III_sf"/>
</dbReference>
<dbReference type="STRING" id="10228.B3RQV8"/>
<dbReference type="GeneID" id="6751444"/>
<dbReference type="CDD" id="cd00593">
    <property type="entry name" value="RIBOc"/>
    <property type="match status" value="1"/>
</dbReference>
<dbReference type="SMART" id="SM00535">
    <property type="entry name" value="RIBOc"/>
    <property type="match status" value="1"/>
</dbReference>
<dbReference type="PROSITE" id="PS50142">
    <property type="entry name" value="RNASE_3_2"/>
    <property type="match status" value="1"/>
</dbReference>
<keyword evidence="4" id="KW-0689">Ribosomal protein</keyword>
<dbReference type="Gene3D" id="1.10.1520.10">
    <property type="entry name" value="Ribonuclease III domain"/>
    <property type="match status" value="1"/>
</dbReference>
<dbReference type="InParanoid" id="B3RQV8"/>
<dbReference type="Pfam" id="PF22935">
    <property type="entry name" value="RM44_endonuclase"/>
    <property type="match status" value="1"/>
</dbReference>
<evidence type="ECO:0000256" key="2">
    <source>
        <dbReference type="ARBA" id="ARBA00022884"/>
    </source>
</evidence>
<dbReference type="InterPro" id="IPR000999">
    <property type="entry name" value="RNase_III_dom"/>
</dbReference>
<evidence type="ECO:0000256" key="3">
    <source>
        <dbReference type="ARBA" id="ARBA00022946"/>
    </source>
</evidence>
<dbReference type="GO" id="GO:0003725">
    <property type="term" value="F:double-stranded RNA binding"/>
    <property type="evidence" value="ECO:0007669"/>
    <property type="project" value="InterPro"/>
</dbReference>
<dbReference type="GO" id="GO:0070125">
    <property type="term" value="P:mitochondrial translational elongation"/>
    <property type="evidence" value="ECO:0000318"/>
    <property type="project" value="GO_Central"/>
</dbReference>
<dbReference type="RefSeq" id="XP_002110769.1">
    <property type="nucleotide sequence ID" value="XM_002110733.1"/>
</dbReference>
<dbReference type="InterPro" id="IPR055189">
    <property type="entry name" value="RM44_endonuclase"/>
</dbReference>
<comment type="subcellular location">
    <subcellularLocation>
        <location evidence="1">Mitochondrion</location>
    </subcellularLocation>
</comment>
<dbReference type="eggNOG" id="KOG3769">
    <property type="taxonomic scope" value="Eukaryota"/>
</dbReference>
<feature type="domain" description="DRBM" evidence="10">
    <location>
        <begin position="262"/>
        <end position="332"/>
    </location>
</feature>
<dbReference type="Pfam" id="PF22892">
    <property type="entry name" value="DSRM_MRPL44"/>
    <property type="match status" value="1"/>
</dbReference>
<evidence type="ECO:0000256" key="8">
    <source>
        <dbReference type="ARBA" id="ARBA00035187"/>
    </source>
</evidence>
<dbReference type="SUPFAM" id="SSF54768">
    <property type="entry name" value="dsRNA-binding domain-like"/>
    <property type="match status" value="1"/>
</dbReference>
<dbReference type="OrthoDB" id="444135at2759"/>
<gene>
    <name evidence="12" type="ORF">TRIADDRAFT_54015</name>
</gene>
<accession>B3RQV8</accession>
<dbReference type="CDD" id="cd19873">
    <property type="entry name" value="DSRM_MRPL3_like"/>
    <property type="match status" value="1"/>
</dbReference>
<keyword evidence="6" id="KW-0687">Ribonucleoprotein</keyword>
<dbReference type="PhylomeDB" id="B3RQV8"/>
<dbReference type="Proteomes" id="UP000009022">
    <property type="component" value="Unassembled WGS sequence"/>
</dbReference>